<dbReference type="Proteomes" id="UP000324550">
    <property type="component" value="Unassembled WGS sequence"/>
</dbReference>
<dbReference type="EMBL" id="VSFC01000062">
    <property type="protein sequence ID" value="TYA52372.1"/>
    <property type="molecule type" value="Genomic_DNA"/>
</dbReference>
<keyword evidence="3" id="KW-1185">Reference proteome</keyword>
<reference evidence="2 3" key="1">
    <citation type="submission" date="2019-08" db="EMBL/GenBank/DDBJ databases">
        <title>Formosa sediminis sp. nov., isolated from marine sediment.</title>
        <authorList>
            <person name="Cao W.R."/>
        </authorList>
    </citation>
    <scope>NUCLEOTIDE SEQUENCE [LARGE SCALE GENOMIC DNA]</scope>
    <source>
        <strain evidence="2 3">1494</strain>
    </source>
</reference>
<evidence type="ECO:0000259" key="1">
    <source>
        <dbReference type="Pfam" id="PF13302"/>
    </source>
</evidence>
<proteinExistence type="predicted"/>
<evidence type="ECO:0000313" key="2">
    <source>
        <dbReference type="EMBL" id="TYA52372.1"/>
    </source>
</evidence>
<dbReference type="Gene3D" id="3.40.630.30">
    <property type="match status" value="1"/>
</dbReference>
<comment type="caution">
    <text evidence="2">The sequence shown here is derived from an EMBL/GenBank/DDBJ whole genome shotgun (WGS) entry which is preliminary data.</text>
</comment>
<dbReference type="GO" id="GO:0016747">
    <property type="term" value="F:acyltransferase activity, transferring groups other than amino-acyl groups"/>
    <property type="evidence" value="ECO:0007669"/>
    <property type="project" value="InterPro"/>
</dbReference>
<organism evidence="2 3">
    <name type="scientific">Formosa maritima</name>
    <dbReference type="NCBI Taxonomy" id="2592046"/>
    <lineage>
        <taxon>Bacteria</taxon>
        <taxon>Pseudomonadati</taxon>
        <taxon>Bacteroidota</taxon>
        <taxon>Flavobacteriia</taxon>
        <taxon>Flavobacteriales</taxon>
        <taxon>Flavobacteriaceae</taxon>
        <taxon>Formosa</taxon>
    </lineage>
</organism>
<dbReference type="InterPro" id="IPR000182">
    <property type="entry name" value="GNAT_dom"/>
</dbReference>
<evidence type="ECO:0000313" key="3">
    <source>
        <dbReference type="Proteomes" id="UP000324550"/>
    </source>
</evidence>
<dbReference type="PANTHER" id="PTHR43792">
    <property type="entry name" value="GNAT FAMILY, PUTATIVE (AFU_ORTHOLOGUE AFUA_3G00765)-RELATED-RELATED"/>
    <property type="match status" value="1"/>
</dbReference>
<gene>
    <name evidence="2" type="ORF">FVF61_13615</name>
</gene>
<name>A0A5D0G2T0_9FLAO</name>
<dbReference type="SUPFAM" id="SSF55729">
    <property type="entry name" value="Acyl-CoA N-acyltransferases (Nat)"/>
    <property type="match status" value="1"/>
</dbReference>
<protein>
    <submittedName>
        <fullName evidence="2">GNAT family N-acetyltransferase</fullName>
    </submittedName>
</protein>
<dbReference type="OrthoDB" id="9788916at2"/>
<sequence length="92" mass="10816">MQYHIETNRIILRELRSLDLDGLFELDSDLDVHKYLGNKPVKTREESIRILESVFNQYKERGIGRFAVIEKSSGDFVGWSGIRFNTEYNMNC</sequence>
<dbReference type="PANTHER" id="PTHR43792:SF16">
    <property type="entry name" value="N-ACETYLTRANSFERASE DOMAIN-CONTAINING PROTEIN"/>
    <property type="match status" value="1"/>
</dbReference>
<dbReference type="InterPro" id="IPR016181">
    <property type="entry name" value="Acyl_CoA_acyltransferase"/>
</dbReference>
<accession>A0A5D0G2T0</accession>
<dbReference type="InterPro" id="IPR051531">
    <property type="entry name" value="N-acetyltransferase"/>
</dbReference>
<dbReference type="Pfam" id="PF13302">
    <property type="entry name" value="Acetyltransf_3"/>
    <property type="match status" value="1"/>
</dbReference>
<feature type="domain" description="N-acetyltransferase" evidence="1">
    <location>
        <begin position="9"/>
        <end position="85"/>
    </location>
</feature>
<keyword evidence="2" id="KW-0808">Transferase</keyword>
<dbReference type="RefSeq" id="WP_148457325.1">
    <property type="nucleotide sequence ID" value="NZ_VSFC01000062.1"/>
</dbReference>
<dbReference type="AlphaFoldDB" id="A0A5D0G2T0"/>